<dbReference type="SUPFAM" id="SSF52833">
    <property type="entry name" value="Thioredoxin-like"/>
    <property type="match status" value="1"/>
</dbReference>
<dbReference type="InterPro" id="IPR036249">
    <property type="entry name" value="Thioredoxin-like_sf"/>
</dbReference>
<comment type="similarity">
    <text evidence="1">Belongs to the SCO1/2 family.</text>
</comment>
<organism evidence="3 4">
    <name type="scientific">Methylobacterium symbioticum</name>
    <dbReference type="NCBI Taxonomy" id="2584084"/>
    <lineage>
        <taxon>Bacteria</taxon>
        <taxon>Pseudomonadati</taxon>
        <taxon>Pseudomonadota</taxon>
        <taxon>Alphaproteobacteria</taxon>
        <taxon>Hyphomicrobiales</taxon>
        <taxon>Methylobacteriaceae</taxon>
        <taxon>Methylobacterium</taxon>
    </lineage>
</organism>
<keyword evidence="2" id="KW-1133">Transmembrane helix</keyword>
<proteinExistence type="inferred from homology"/>
<evidence type="ECO:0000313" key="4">
    <source>
        <dbReference type="Proteomes" id="UP000410984"/>
    </source>
</evidence>
<keyword evidence="4" id="KW-1185">Reference proteome</keyword>
<accession>A0A509EKI9</accession>
<evidence type="ECO:0000256" key="2">
    <source>
        <dbReference type="SAM" id="Phobius"/>
    </source>
</evidence>
<dbReference type="EMBL" id="CABFPH010000097">
    <property type="protein sequence ID" value="VUD73999.1"/>
    <property type="molecule type" value="Genomic_DNA"/>
</dbReference>
<dbReference type="RefSeq" id="WP_142585178.1">
    <property type="nucleotide sequence ID" value="NZ_CABFPH010000097.1"/>
</dbReference>
<protein>
    <recommendedName>
        <fullName evidence="5">Thioredoxin domain-containing protein</fullName>
    </recommendedName>
</protein>
<dbReference type="InterPro" id="IPR003782">
    <property type="entry name" value="SCO1/SenC"/>
</dbReference>
<dbReference type="Gene3D" id="3.40.30.10">
    <property type="entry name" value="Glutaredoxin"/>
    <property type="match status" value="1"/>
</dbReference>
<sequence length="261" mass="26782">MRHRRATGFGLVIGLALLSIGPAGARLSQADLARVAVAPPPDARAPLDLVFADAADGSRRTLAEAGAGRPLLLLPVDYTCRNVCDPMLALTAAALTATGLDPDRDYAFLLVGLDPRDGPESAQALLRAEPAGDARPRALVGEAGAVAALTGSLGYRFVPDPDTDSIAHPAAAILLTPEGRVARVLAPLALNGRDLRLALVEAGEGRSGGLADRLALLCYGFDAAKGIYTPLVRRILTGAAAATVLAIALLILVLGRRAGRA</sequence>
<feature type="transmembrane region" description="Helical" evidence="2">
    <location>
        <begin position="235"/>
        <end position="255"/>
    </location>
</feature>
<keyword evidence="2" id="KW-0812">Transmembrane</keyword>
<name>A0A509EKI9_9HYPH</name>
<dbReference type="AlphaFoldDB" id="A0A509EKI9"/>
<gene>
    <name evidence="3" type="ORF">MET9862_04622</name>
</gene>
<reference evidence="3 4" key="1">
    <citation type="submission" date="2019-06" db="EMBL/GenBank/DDBJ databases">
        <authorList>
            <person name="Rodrigo-Torres L."/>
            <person name="Arahal R. D."/>
            <person name="Lucena T."/>
        </authorList>
    </citation>
    <scope>NUCLEOTIDE SEQUENCE [LARGE SCALE GENOMIC DNA]</scope>
    <source>
        <strain evidence="3 4">SB0023/3</strain>
    </source>
</reference>
<dbReference type="Pfam" id="PF02630">
    <property type="entry name" value="SCO1-SenC"/>
    <property type="match status" value="1"/>
</dbReference>
<evidence type="ECO:0008006" key="5">
    <source>
        <dbReference type="Google" id="ProtNLM"/>
    </source>
</evidence>
<keyword evidence="2" id="KW-0472">Membrane</keyword>
<evidence type="ECO:0000313" key="3">
    <source>
        <dbReference type="EMBL" id="VUD73999.1"/>
    </source>
</evidence>
<evidence type="ECO:0000256" key="1">
    <source>
        <dbReference type="ARBA" id="ARBA00010996"/>
    </source>
</evidence>
<dbReference type="Proteomes" id="UP000410984">
    <property type="component" value="Unassembled WGS sequence"/>
</dbReference>
<dbReference type="OrthoDB" id="9786756at2"/>